<proteinExistence type="predicted"/>
<protein>
    <recommendedName>
        <fullName evidence="2">Phytase-like domain-containing protein</fullName>
    </recommendedName>
</protein>
<gene>
    <name evidence="1" type="ORF">MNB_SM-6-700</name>
</gene>
<reference evidence="1" key="1">
    <citation type="submission" date="2016-10" db="EMBL/GenBank/DDBJ databases">
        <authorList>
            <person name="de Groot N.N."/>
        </authorList>
    </citation>
    <scope>NUCLEOTIDE SEQUENCE</scope>
</reference>
<dbReference type="EMBL" id="FPHK01000031">
    <property type="protein sequence ID" value="SFV58428.1"/>
    <property type="molecule type" value="Genomic_DNA"/>
</dbReference>
<organism evidence="1">
    <name type="scientific">hydrothermal vent metagenome</name>
    <dbReference type="NCBI Taxonomy" id="652676"/>
    <lineage>
        <taxon>unclassified sequences</taxon>
        <taxon>metagenomes</taxon>
        <taxon>ecological metagenomes</taxon>
    </lineage>
</organism>
<evidence type="ECO:0008006" key="2">
    <source>
        <dbReference type="Google" id="ProtNLM"/>
    </source>
</evidence>
<sequence>MQYDKLKNGLWIVAGDSNDRVSRFQLYFYDIKTKQTILEKNDIDMGYSEGITIVNNNGKRFLFAVEDNGKKPNKAANYILIDLGKSDE</sequence>
<evidence type="ECO:0000313" key="1">
    <source>
        <dbReference type="EMBL" id="SFV58428.1"/>
    </source>
</evidence>
<dbReference type="AlphaFoldDB" id="A0A1W1BXV5"/>
<name>A0A1W1BXV5_9ZZZZ</name>
<accession>A0A1W1BXV5</accession>